<protein>
    <submittedName>
        <fullName evidence="2">Uncharacterized protein</fullName>
    </submittedName>
</protein>
<evidence type="ECO:0000313" key="2">
    <source>
        <dbReference type="RefSeq" id="XP_016497028.1"/>
    </source>
</evidence>
<dbReference type="PaxDb" id="4097-A0A1S4C7A6"/>
<dbReference type="KEGG" id="nta:107815894"/>
<reference evidence="2" key="1">
    <citation type="submission" date="2025-08" db="UniProtKB">
        <authorList>
            <consortium name="RefSeq"/>
        </authorList>
    </citation>
    <scope>IDENTIFICATION</scope>
</reference>
<dbReference type="OrthoDB" id="10278522at2759"/>
<dbReference type="RefSeq" id="XP_016497028.1">
    <property type="nucleotide sequence ID" value="XM_016641542.1"/>
</dbReference>
<accession>A0A1S4C7A6</accession>
<name>A0A1S4C7A6_TOBAC</name>
<dbReference type="OMA" id="CECIFNC"/>
<evidence type="ECO:0000256" key="1">
    <source>
        <dbReference type="SAM" id="SignalP"/>
    </source>
</evidence>
<proteinExistence type="predicted"/>
<sequence>MAKFVNILFVVVLLSFISDGGIIGKVEGKACSVDVGFNICTTAHDRCLKQCIQATFYLIYKALCQIANDGSTYCECIFNCIDDDNNTNNQLMVAKSPSPLM</sequence>
<gene>
    <name evidence="2" type="primary">LOC107815894</name>
</gene>
<keyword evidence="1" id="KW-0732">Signal</keyword>
<feature type="signal peptide" evidence="1">
    <location>
        <begin position="1"/>
        <end position="28"/>
    </location>
</feature>
<dbReference type="AlphaFoldDB" id="A0A1S4C7A6"/>
<feature type="chain" id="PRO_5010339288" evidence="1">
    <location>
        <begin position="29"/>
        <end position="101"/>
    </location>
</feature>
<organism evidence="2">
    <name type="scientific">Nicotiana tabacum</name>
    <name type="common">Common tobacco</name>
    <dbReference type="NCBI Taxonomy" id="4097"/>
    <lineage>
        <taxon>Eukaryota</taxon>
        <taxon>Viridiplantae</taxon>
        <taxon>Streptophyta</taxon>
        <taxon>Embryophyta</taxon>
        <taxon>Tracheophyta</taxon>
        <taxon>Spermatophyta</taxon>
        <taxon>Magnoliopsida</taxon>
        <taxon>eudicotyledons</taxon>
        <taxon>Gunneridae</taxon>
        <taxon>Pentapetalae</taxon>
        <taxon>asterids</taxon>
        <taxon>lamiids</taxon>
        <taxon>Solanales</taxon>
        <taxon>Solanaceae</taxon>
        <taxon>Nicotianoideae</taxon>
        <taxon>Nicotianeae</taxon>
        <taxon>Nicotiana</taxon>
    </lineage>
</organism>